<feature type="domain" description="Helicase ATP-binding" evidence="4">
    <location>
        <begin position="657"/>
        <end position="824"/>
    </location>
</feature>
<keyword evidence="7" id="KW-1185">Reference proteome</keyword>
<dbReference type="PROSITE" id="PS51192">
    <property type="entry name" value="HELICASE_ATP_BIND_1"/>
    <property type="match status" value="1"/>
</dbReference>
<evidence type="ECO:0000256" key="2">
    <source>
        <dbReference type="PROSITE-ProRule" id="PRU00325"/>
    </source>
</evidence>
<reference evidence="6 7" key="1">
    <citation type="submission" date="2020-09" db="EMBL/GenBank/DDBJ databases">
        <title>Paenibacillus sp. CAU 1523 isolated from sand of Haeundae Beach.</title>
        <authorList>
            <person name="Kim W."/>
        </authorList>
    </citation>
    <scope>NUCLEOTIDE SEQUENCE [LARGE SCALE GENOMIC DNA]</scope>
    <source>
        <strain evidence="6 7">CAU 1523</strain>
    </source>
</reference>
<proteinExistence type="predicted"/>
<dbReference type="SUPFAM" id="SSF52540">
    <property type="entry name" value="P-loop containing nucleoside triphosphate hydrolases"/>
    <property type="match status" value="2"/>
</dbReference>
<dbReference type="PANTHER" id="PTHR10799">
    <property type="entry name" value="SNF2/RAD54 HELICASE FAMILY"/>
    <property type="match status" value="1"/>
</dbReference>
<dbReference type="InterPro" id="IPR049730">
    <property type="entry name" value="SNF2/RAD54-like_C"/>
</dbReference>
<evidence type="ECO:0000259" key="5">
    <source>
        <dbReference type="PROSITE" id="PS51194"/>
    </source>
</evidence>
<dbReference type="CDD" id="cd18793">
    <property type="entry name" value="SF2_C_SNF"/>
    <property type="match status" value="1"/>
</dbReference>
<dbReference type="RefSeq" id="WP_192025183.1">
    <property type="nucleotide sequence ID" value="NZ_JACYTN010000006.1"/>
</dbReference>
<evidence type="ECO:0000313" key="7">
    <source>
        <dbReference type="Proteomes" id="UP000634529"/>
    </source>
</evidence>
<sequence length="1102" mass="126934">MFNQLESYSDVEDICGRTSYSRGLKYYMTRRIIEFKQVTEHLYAALVRGSEDYSVQVRLPTVKEVEASCTCPASNTYFAYCKHIAAVMLAVCDSRFDKKTADQYLPSALQNRYPAAISSKDTALTRNMISIFGSQAYQSASQDDYDAYEDDDYARETLQVEWICHAVSHARRSYFALEFRVGPQRLYIVPKVREFLTAFAQAQPFAFSKKFTYSPDQYRFSEQDEAIIRKLIDIVRIEESYYDLMYGLNSSGRLGTERTIVIPPHMWEETIPLLLQVPIRIEQDTKQYDLRLGEQGKVPLSFRIKQEETDIYELAIEGLQTALPMEQYGYICAEGMLCPVSDLQLDQFTALKKLFYMSRSNEVRIAATELPAFIERALPGIKALGHVSIGPEIADKIVSPSLITKIYIDRLDNNLSVLVEFIYDDKVIYPFQPEQVSMEQDVERYVLRSYEQENEIVRILEQSGLRNNGKQLYTNDEEAIYSFLYHLLPKLEPIAQIYSTETVKSLMFQAPQQPRAMLDVDAATDWLEVKFDMAGIEQSDIHDILFSILEKKKYYRLPSGAFLSLEQESYRQFGDLMHEVGMSRTEVQQDRIFLPITRGLSLIETGDDYRARGMKFGKQLRQMLDHMKRPEDLEFEVPAPLVNVLRDYQTYGFHWLKTLSYYRFGGILADDMGLGKTLQSISYIVSEREAINKEQLETNKPVLVVAPASLVYNWRNELHKFAPQLRVELAAGLKDERSQVIESLEEVDVLITSYPSLRRDIHLYENITFSILLLDEAQTIKNEATQASRAVRQITASRRFALTGTPIENSVEEIWAIFEAVFPGLFTSKKSFQALTREELARKVRPFILRRLKQDVLKELPDKIETLHMTELSLDQKKLYLAYLSRLQEETLEVLAAEGFQKGRMKILAGITRLRQLCCHPALFVQEYEGTSGKLEQLLELVEECMSSGKRMLIFSQFTSMLELIRSELELCGRSAFYLDGKTPPKERVELCQRFNEGERDIFLISLRAGGTGLNLTGADTVVLYDLWWNPAVEQQAADRAHRIGQKNVVQVIRLVTHGTIEEKIYELQQRKKDLIHEVIQPGEETQSAITEQEIREILSIN</sequence>
<dbReference type="Gene3D" id="3.40.50.10810">
    <property type="entry name" value="Tandem AAA-ATPase domain"/>
    <property type="match status" value="1"/>
</dbReference>
<keyword evidence="2" id="KW-0862">Zinc</keyword>
<dbReference type="InterPro" id="IPR038718">
    <property type="entry name" value="SNF2-like_sf"/>
</dbReference>
<keyword evidence="2" id="KW-0479">Metal-binding</keyword>
<dbReference type="SMART" id="SM00490">
    <property type="entry name" value="HELICc"/>
    <property type="match status" value="1"/>
</dbReference>
<evidence type="ECO:0000256" key="1">
    <source>
        <dbReference type="ARBA" id="ARBA00022801"/>
    </source>
</evidence>
<dbReference type="InterPro" id="IPR014001">
    <property type="entry name" value="Helicase_ATP-bd"/>
</dbReference>
<dbReference type="SMART" id="SM00487">
    <property type="entry name" value="DEXDc"/>
    <property type="match status" value="1"/>
</dbReference>
<evidence type="ECO:0000259" key="4">
    <source>
        <dbReference type="PROSITE" id="PS51192"/>
    </source>
</evidence>
<dbReference type="InterPro" id="IPR000330">
    <property type="entry name" value="SNF2_N"/>
</dbReference>
<dbReference type="Pfam" id="PF00176">
    <property type="entry name" value="SNF2-rel_dom"/>
    <property type="match status" value="1"/>
</dbReference>
<dbReference type="Gene3D" id="3.40.50.300">
    <property type="entry name" value="P-loop containing nucleotide triphosphate hydrolases"/>
    <property type="match status" value="1"/>
</dbReference>
<dbReference type="PROSITE" id="PS51194">
    <property type="entry name" value="HELICASE_CTER"/>
    <property type="match status" value="1"/>
</dbReference>
<evidence type="ECO:0000259" key="3">
    <source>
        <dbReference type="PROSITE" id="PS50966"/>
    </source>
</evidence>
<evidence type="ECO:0000313" key="6">
    <source>
        <dbReference type="EMBL" id="MBD8498821.1"/>
    </source>
</evidence>
<dbReference type="PROSITE" id="PS50966">
    <property type="entry name" value="ZF_SWIM"/>
    <property type="match status" value="1"/>
</dbReference>
<feature type="domain" description="Helicase C-terminal" evidence="5">
    <location>
        <begin position="934"/>
        <end position="1094"/>
    </location>
</feature>
<dbReference type="InterPro" id="IPR007527">
    <property type="entry name" value="Znf_SWIM"/>
</dbReference>
<name>A0ABR9AY59_9BACL</name>
<accession>A0ABR9AY59</accession>
<dbReference type="Pfam" id="PF00271">
    <property type="entry name" value="Helicase_C"/>
    <property type="match status" value="1"/>
</dbReference>
<feature type="domain" description="SWIM-type" evidence="3">
    <location>
        <begin position="53"/>
        <end position="92"/>
    </location>
</feature>
<dbReference type="InterPro" id="IPR027417">
    <property type="entry name" value="P-loop_NTPase"/>
</dbReference>
<protein>
    <submittedName>
        <fullName evidence="6">SNF2 helicase associated domain-containing protein</fullName>
    </submittedName>
</protein>
<dbReference type="Proteomes" id="UP000634529">
    <property type="component" value="Unassembled WGS sequence"/>
</dbReference>
<organism evidence="6 7">
    <name type="scientific">Paenibacillus arenosi</name>
    <dbReference type="NCBI Taxonomy" id="2774142"/>
    <lineage>
        <taxon>Bacteria</taxon>
        <taxon>Bacillati</taxon>
        <taxon>Bacillota</taxon>
        <taxon>Bacilli</taxon>
        <taxon>Bacillales</taxon>
        <taxon>Paenibacillaceae</taxon>
        <taxon>Paenibacillus</taxon>
    </lineage>
</organism>
<gene>
    <name evidence="6" type="ORF">IFO66_10965</name>
</gene>
<dbReference type="Pfam" id="PF08455">
    <property type="entry name" value="SNF2_assoc"/>
    <property type="match status" value="1"/>
</dbReference>
<dbReference type="EMBL" id="JACYTN010000006">
    <property type="protein sequence ID" value="MBD8498821.1"/>
    <property type="molecule type" value="Genomic_DNA"/>
</dbReference>
<keyword evidence="1" id="KW-0378">Hydrolase</keyword>
<comment type="caution">
    <text evidence="6">The sequence shown here is derived from an EMBL/GenBank/DDBJ whole genome shotgun (WGS) entry which is preliminary data.</text>
</comment>
<dbReference type="InterPro" id="IPR001650">
    <property type="entry name" value="Helicase_C-like"/>
</dbReference>
<dbReference type="Pfam" id="PF04434">
    <property type="entry name" value="SWIM"/>
    <property type="match status" value="1"/>
</dbReference>
<dbReference type="InterPro" id="IPR013663">
    <property type="entry name" value="Helicase_SWF/SNF/SWI_bac"/>
</dbReference>
<keyword evidence="2" id="KW-0863">Zinc-finger</keyword>